<keyword evidence="2 3" id="KW-0040">ANK repeat</keyword>
<evidence type="ECO:0000256" key="1">
    <source>
        <dbReference type="ARBA" id="ARBA00022737"/>
    </source>
</evidence>
<dbReference type="AlphaFoldDB" id="A0A835WLW4"/>
<reference evidence="5" key="1">
    <citation type="journal article" date="2020" name="bioRxiv">
        <title>Comparative genomics of Chlamydomonas.</title>
        <authorList>
            <person name="Craig R.J."/>
            <person name="Hasan A.R."/>
            <person name="Ness R.W."/>
            <person name="Keightley P.D."/>
        </authorList>
    </citation>
    <scope>NUCLEOTIDE SEQUENCE</scope>
    <source>
        <strain evidence="5">CCAP 11/173</strain>
    </source>
</reference>
<feature type="repeat" description="ANK" evidence="3">
    <location>
        <begin position="149"/>
        <end position="181"/>
    </location>
</feature>
<dbReference type="InterPro" id="IPR036770">
    <property type="entry name" value="Ankyrin_rpt-contain_sf"/>
</dbReference>
<feature type="compositionally biased region" description="Gly residues" evidence="4">
    <location>
        <begin position="507"/>
        <end position="538"/>
    </location>
</feature>
<dbReference type="Pfam" id="PF12796">
    <property type="entry name" value="Ank_2"/>
    <property type="match status" value="1"/>
</dbReference>
<evidence type="ECO:0000256" key="2">
    <source>
        <dbReference type="ARBA" id="ARBA00023043"/>
    </source>
</evidence>
<feature type="compositionally biased region" description="Low complexity" evidence="4">
    <location>
        <begin position="487"/>
        <end position="501"/>
    </location>
</feature>
<dbReference type="InterPro" id="IPR051165">
    <property type="entry name" value="Multifunctional_ANK_Repeat"/>
</dbReference>
<feature type="compositionally biased region" description="Low complexity" evidence="4">
    <location>
        <begin position="548"/>
        <end position="560"/>
    </location>
</feature>
<protein>
    <submittedName>
        <fullName evidence="5">Uncharacterized protein</fullName>
    </submittedName>
</protein>
<dbReference type="Gene3D" id="1.25.40.20">
    <property type="entry name" value="Ankyrin repeat-containing domain"/>
    <property type="match status" value="2"/>
</dbReference>
<evidence type="ECO:0000313" key="6">
    <source>
        <dbReference type="Proteomes" id="UP000613740"/>
    </source>
</evidence>
<dbReference type="OrthoDB" id="546835at2759"/>
<evidence type="ECO:0000256" key="3">
    <source>
        <dbReference type="PROSITE-ProRule" id="PRU00023"/>
    </source>
</evidence>
<dbReference type="SUPFAM" id="SSF48403">
    <property type="entry name" value="Ankyrin repeat"/>
    <property type="match status" value="1"/>
</dbReference>
<gene>
    <name evidence="5" type="ORF">HYH02_005550</name>
</gene>
<evidence type="ECO:0000313" key="5">
    <source>
        <dbReference type="EMBL" id="KAG2449401.1"/>
    </source>
</evidence>
<proteinExistence type="predicted"/>
<dbReference type="InterPro" id="IPR002110">
    <property type="entry name" value="Ankyrin_rpt"/>
</dbReference>
<dbReference type="PANTHER" id="PTHR24123">
    <property type="entry name" value="ANKYRIN REPEAT-CONTAINING"/>
    <property type="match status" value="1"/>
</dbReference>
<accession>A0A835WLW4</accession>
<keyword evidence="6" id="KW-1185">Reference proteome</keyword>
<dbReference type="PANTHER" id="PTHR24123:SF33">
    <property type="entry name" value="PROTEIN HOS4"/>
    <property type="match status" value="1"/>
</dbReference>
<dbReference type="SMART" id="SM00248">
    <property type="entry name" value="ANK"/>
    <property type="match status" value="5"/>
</dbReference>
<keyword evidence="1" id="KW-0677">Repeat</keyword>
<dbReference type="PROSITE" id="PS50297">
    <property type="entry name" value="ANK_REP_REGION"/>
    <property type="match status" value="2"/>
</dbReference>
<dbReference type="EMBL" id="JAEHOD010000014">
    <property type="protein sequence ID" value="KAG2449401.1"/>
    <property type="molecule type" value="Genomic_DNA"/>
</dbReference>
<organism evidence="5 6">
    <name type="scientific">Chlamydomonas schloesseri</name>
    <dbReference type="NCBI Taxonomy" id="2026947"/>
    <lineage>
        <taxon>Eukaryota</taxon>
        <taxon>Viridiplantae</taxon>
        <taxon>Chlorophyta</taxon>
        <taxon>core chlorophytes</taxon>
        <taxon>Chlorophyceae</taxon>
        <taxon>CS clade</taxon>
        <taxon>Chlamydomonadales</taxon>
        <taxon>Chlamydomonadaceae</taxon>
        <taxon>Chlamydomonas</taxon>
    </lineage>
</organism>
<evidence type="ECO:0000256" key="4">
    <source>
        <dbReference type="SAM" id="MobiDB-lite"/>
    </source>
</evidence>
<dbReference type="PROSITE" id="PS50088">
    <property type="entry name" value="ANK_REPEAT"/>
    <property type="match status" value="2"/>
</dbReference>
<feature type="region of interest" description="Disordered" evidence="4">
    <location>
        <begin position="482"/>
        <end position="565"/>
    </location>
</feature>
<dbReference type="Proteomes" id="UP000613740">
    <property type="component" value="Unassembled WGS sequence"/>
</dbReference>
<comment type="caution">
    <text evidence="5">The sequence shown here is derived from an EMBL/GenBank/DDBJ whole genome shotgun (WGS) entry which is preliminary data.</text>
</comment>
<name>A0A835WLW4_9CHLO</name>
<dbReference type="Pfam" id="PF00023">
    <property type="entry name" value="Ank"/>
    <property type="match status" value="1"/>
</dbReference>
<sequence length="654" mass="63286">MAKFLFASLGSQSCARRAFATCEASGLLAGLPEQQSDALVSTILAGLVEQGAEVDLHDAFLLSAAAKAGYAGALQLLLAKLRFGPSAFALSRALTAAAQNGHARAVEVLLRAGAPAAAYNHAALLAAAQGGNPQVVYRLCAAGADPTADGGAALRAAVSGGHAGAARVLLQYGADPRARCSAALLHACELPAAAVAAVVAVAQPPCVTAAKVPTVPRAEGKDGDGGRASAHEAAVLDLVSLLLAAGADARAHGRASLEAAAARGYERVVRLLLRAGADPAACNSCALVAASVQGHAGVVGLLLESGADPWDMSSLALRTASERGFSSVVEMLRAAAASRRPAGDNTLHSTQESNAQSGAFALGRGSSGGPVCRSTGGNATAEAIALAMAMASRGGGGGGCGGGPRDAVTSGTGHARYHAPIIGGGVSGGFLTSVGQHYLSGSHANASPTQAMIGHAALACSGRRPLPLRAAKSSRQWNVCDTSRSPVSGGSHAAAAAAANHGHGHGHGAVGGGSGHSTAGGGGSGGRGSVAALGGPGGWRRHATDGLGSPAAGSPSQSASTNTVSTAQYGGGSTVTMMSTMATAYGSVTPPAAGGAAASLNAGAAYACAVANKEVGGGWLLSRGGGAGAVPVGLALGQGVVLGPSMQEAFRSLS</sequence>
<feature type="repeat" description="ANK" evidence="3">
    <location>
        <begin position="252"/>
        <end position="284"/>
    </location>
</feature>